<feature type="compositionally biased region" description="Polar residues" evidence="1">
    <location>
        <begin position="501"/>
        <end position="516"/>
    </location>
</feature>
<dbReference type="CTD" id="6754976"/>
<dbReference type="SUPFAM" id="SSF48403">
    <property type="entry name" value="Ankyrin repeat"/>
    <property type="match status" value="1"/>
</dbReference>
<dbReference type="AlphaFoldDB" id="B3RZN9"/>
<dbReference type="RefSeq" id="XP_002113763.1">
    <property type="nucleotide sequence ID" value="XM_002113727.1"/>
</dbReference>
<protein>
    <submittedName>
        <fullName evidence="2">Uncharacterized protein</fullName>
    </submittedName>
</protein>
<dbReference type="InterPro" id="IPR036770">
    <property type="entry name" value="Ankyrin_rpt-contain_sf"/>
</dbReference>
<evidence type="ECO:0000313" key="2">
    <source>
        <dbReference type="EMBL" id="EDV24237.1"/>
    </source>
</evidence>
<dbReference type="KEGG" id="tad:TRIADDRAFT_57523"/>
<dbReference type="HOGENOM" id="CLU_397589_0_0_1"/>
<evidence type="ECO:0000256" key="1">
    <source>
        <dbReference type="SAM" id="MobiDB-lite"/>
    </source>
</evidence>
<dbReference type="InParanoid" id="B3RZN9"/>
<organism evidence="2 3">
    <name type="scientific">Trichoplax adhaerens</name>
    <name type="common">Trichoplax reptans</name>
    <dbReference type="NCBI Taxonomy" id="10228"/>
    <lineage>
        <taxon>Eukaryota</taxon>
        <taxon>Metazoa</taxon>
        <taxon>Placozoa</taxon>
        <taxon>Uniplacotomia</taxon>
        <taxon>Trichoplacea</taxon>
        <taxon>Trichoplacidae</taxon>
        <taxon>Trichoplax</taxon>
    </lineage>
</organism>
<dbReference type="Proteomes" id="UP000009022">
    <property type="component" value="Unassembled WGS sequence"/>
</dbReference>
<sequence>MPLGIGIKAADSQNRRAQIFHEKTGYKIQNPNLLRDAMWSVDYPVWSANDEDPIGRGKRFLKLYFEGRIIPHNQGFISQDSAHHFVRWLLESDVVNEVGKRSGLAELMDNGECSSYDRLLFAVVGLVYKDSDGSLLYVGNVIEKLFKNEIKSVLESISCKVASSSSASVKEKRPAQGNNTSVIPDLYHAIDQPNIDFKLLQSIIQRESSCINEPDSTVNGYTPLIKVLVASSLSDKDKWKRIQLLLDCNADWNATDSGNISAIDVLYQFCPQLVQWIEESSYGQAFRAALRDRESHKDQKRYMEQNHTELGYEDTTLKLIFRQIITVDCNLRLVALKLRRIDVNRRYPNRRGDTLIMALIRACTLSQREKIHRLRFLLKYGADWDKRNNCGESGRDLAGNISSDFIEQVEDCKESVKRDLTDDLRDRNENINQSKQSYGKLAGSKPTIKLEPTDTQVDTPTTGSSATVYNHNNHFQETKPNVNKLTTIKVKVEPTNDDHVMNNSAEKSSNPKWHATDVNNANAASTKVRGKNKWPRVNKQRPKRNAINQNQTNMESTSRTFYRESYFVNPMRKGKKPLPVADHNKLPSCLCSQTSTLEDIEGIVLGINNVNYHTQSSKGDLPIHLLIRTKGLSFSDKVERIQLLLKYGASWKRRNFNDETGVDLVHRFCPKLAEEFDLNDLSDRDSDSTDEES</sequence>
<evidence type="ECO:0000313" key="3">
    <source>
        <dbReference type="Proteomes" id="UP000009022"/>
    </source>
</evidence>
<gene>
    <name evidence="2" type="ORF">TRIADDRAFT_57523</name>
</gene>
<reference evidence="2 3" key="1">
    <citation type="journal article" date="2008" name="Nature">
        <title>The Trichoplax genome and the nature of placozoans.</title>
        <authorList>
            <person name="Srivastava M."/>
            <person name="Begovic E."/>
            <person name="Chapman J."/>
            <person name="Putnam N.H."/>
            <person name="Hellsten U."/>
            <person name="Kawashima T."/>
            <person name="Kuo A."/>
            <person name="Mitros T."/>
            <person name="Salamov A."/>
            <person name="Carpenter M.L."/>
            <person name="Signorovitch A.Y."/>
            <person name="Moreno M.A."/>
            <person name="Kamm K."/>
            <person name="Grimwood J."/>
            <person name="Schmutz J."/>
            <person name="Shapiro H."/>
            <person name="Grigoriev I.V."/>
            <person name="Buss L.W."/>
            <person name="Schierwater B."/>
            <person name="Dellaporta S.L."/>
            <person name="Rokhsar D.S."/>
        </authorList>
    </citation>
    <scope>NUCLEOTIDE SEQUENCE [LARGE SCALE GENOMIC DNA]</scope>
    <source>
        <strain evidence="2 3">Grell-BS-1999</strain>
    </source>
</reference>
<dbReference type="Gene3D" id="1.25.40.20">
    <property type="entry name" value="Ankyrin repeat-containing domain"/>
    <property type="match status" value="1"/>
</dbReference>
<proteinExistence type="predicted"/>
<dbReference type="EMBL" id="DS985246">
    <property type="protein sequence ID" value="EDV24237.1"/>
    <property type="molecule type" value="Genomic_DNA"/>
</dbReference>
<accession>B3RZN9</accession>
<feature type="region of interest" description="Disordered" evidence="1">
    <location>
        <begin position="497"/>
        <end position="516"/>
    </location>
</feature>
<keyword evidence="3" id="KW-1185">Reference proteome</keyword>
<name>B3RZN9_TRIAD</name>
<dbReference type="PhylomeDB" id="B3RZN9"/>
<dbReference type="GeneID" id="6754976"/>